<dbReference type="AlphaFoldDB" id="A0A7H9B2T8"/>
<sequence length="1120" mass="123707">MSCAAHMEQPMVASDSIGGHTFPSCVRCKESITSGHAYELGDDRWHTHCFSCYRCDKPLSCDSDFLVLGTGTLICFDCSDSCKSCGKKIGDLAIILSSSNESYCSDCFKCCKCGDQIKDLRYAKTKRGLFCIHCHEKLLAKRKRYEEKKRRLKKTLPEIPPATLDEESKTPKDLSQPIVIPEKSNRRPLSPKRDHQTGQTSQSSHDTHMRTNSESVISQYLANDSDEIEEDSETSGNGDADYKNDEATSTNGVKHERNVSIDDILNSTLENDGGNGTESINSVQLSVKKVENARTLLNKTPLRNGHRRDGSFSRSPLGNRKGMVMEDDDSECDSRNPLEHLSETSIDEVRNTLTTAINTPTAIQVVSPERKAQEVFSGLDQNNSKKSNGSTETNSQEPINEIYEEEVSSQEDHLRAAQNMQEKRQGLALNISSNIIQSLSSAREEDTLTLGIDSNTLRTITSPSTSHRQPNSSPEIALKNGVDVPTGSTHSKSSSEMSGNAYIQSTNSTVSTGSRSIGRSLSMKSKNLVNNLKSKTSGILDPKSASSSYGRSNGRNSPISTPPSSASFSPKMDSFDTHSGWGVPSIHERDSRRGSPSLSTRRFNSGARSDGTTQFDKKIISSSSNMDAVSHQRSRSNVSVNSGVNISMYRTPPLESTPAFSRGSLSEAGSHLRNTSWQANNLPVSKEENDESVNIDSENENFMKKELAETELYLRKLKLELGELESKKSHLKSEVDSLQMNKDSLTREIGLLRSQKENFTSSESLEQISHIPEVLESQKMQVSNSDSTSPAKQLSTASVARPAAKPRFWKIFSGGKQLTGPASQGQQHHSQSSNTQSTNGGYNTSLSSSSSNPTSGKRIDISAPVLQNPNEFSDMKLLPIVNKSFSSTSSQASPSKQDGTSLYGSQLVARCSYEQTLVPKLLLECVDQIESDEELMRTEGIYRKSGSQLLIDQIEREFIACDANISPELGNLLKEDVHAVASVLKRYLRKLPNPVLSFQIYEPLMSTVRENSLMTDLPLNKGAIQNSNNTLYRPAIESVRNILDLLPTEHYESMKFLAQHIHKITTFSESNLMNLYNLSLVFAPGLIRDYNGEKDIMDMKERNYIIGFIVGNYTEIFQTI</sequence>
<evidence type="ECO:0000313" key="10">
    <source>
        <dbReference type="Proteomes" id="UP000509704"/>
    </source>
</evidence>
<dbReference type="GeneID" id="59235780"/>
<protein>
    <recommendedName>
        <fullName evidence="11">Rho-GAP domain-containing protein</fullName>
    </recommendedName>
</protein>
<evidence type="ECO:0000256" key="4">
    <source>
        <dbReference type="PROSITE-ProRule" id="PRU00125"/>
    </source>
</evidence>
<feature type="compositionally biased region" description="Polar residues" evidence="6">
    <location>
        <begin position="779"/>
        <end position="798"/>
    </location>
</feature>
<feature type="compositionally biased region" description="Polar residues" evidence="6">
    <location>
        <begin position="457"/>
        <end position="474"/>
    </location>
</feature>
<dbReference type="Gene3D" id="2.10.110.10">
    <property type="entry name" value="Cysteine Rich Protein"/>
    <property type="match status" value="2"/>
</dbReference>
<dbReference type="Proteomes" id="UP000509704">
    <property type="component" value="Chromosome 3"/>
</dbReference>
<dbReference type="GO" id="GO:0007165">
    <property type="term" value="P:signal transduction"/>
    <property type="evidence" value="ECO:0007669"/>
    <property type="project" value="InterPro"/>
</dbReference>
<evidence type="ECO:0000259" key="7">
    <source>
        <dbReference type="PROSITE" id="PS50023"/>
    </source>
</evidence>
<dbReference type="PROSITE" id="PS00478">
    <property type="entry name" value="LIM_DOMAIN_1"/>
    <property type="match status" value="1"/>
</dbReference>
<dbReference type="GO" id="GO:0046872">
    <property type="term" value="F:metal ion binding"/>
    <property type="evidence" value="ECO:0007669"/>
    <property type="project" value="UniProtKB-KW"/>
</dbReference>
<feature type="compositionally biased region" description="Polar residues" evidence="6">
    <location>
        <begin position="558"/>
        <end position="568"/>
    </location>
</feature>
<evidence type="ECO:0000313" key="9">
    <source>
        <dbReference type="EMBL" id="QLG72082.1"/>
    </source>
</evidence>
<dbReference type="SMART" id="SM00324">
    <property type="entry name" value="RhoGAP"/>
    <property type="match status" value="1"/>
</dbReference>
<name>A0A7H9B2T8_ZYGMR</name>
<dbReference type="EMBL" id="CP058606">
    <property type="protein sequence ID" value="QLG72082.1"/>
    <property type="molecule type" value="Genomic_DNA"/>
</dbReference>
<dbReference type="GO" id="GO:0005933">
    <property type="term" value="C:cellular bud"/>
    <property type="evidence" value="ECO:0007669"/>
    <property type="project" value="UniProtKB-ARBA"/>
</dbReference>
<proteinExistence type="predicted"/>
<evidence type="ECO:0000256" key="2">
    <source>
        <dbReference type="ARBA" id="ARBA00022723"/>
    </source>
</evidence>
<dbReference type="SUPFAM" id="SSF48350">
    <property type="entry name" value="GTPase activation domain, GAP"/>
    <property type="match status" value="1"/>
</dbReference>
<keyword evidence="2 4" id="KW-0479">Metal-binding</keyword>
<feature type="region of interest" description="Disordered" evidence="6">
    <location>
        <begin position="779"/>
        <end position="800"/>
    </location>
</feature>
<reference evidence="9 10" key="1">
    <citation type="submission" date="2020-07" db="EMBL/GenBank/DDBJ databases">
        <title>The yeast mating-type switching endonuclease HO is a domesticated member of an unorthodox homing genetic element family.</title>
        <authorList>
            <person name="Coughlan A.Y."/>
            <person name="Lombardi L."/>
            <person name="Braun-Galleani S."/>
            <person name="Martos A.R."/>
            <person name="Galeote V."/>
            <person name="Bigey F."/>
            <person name="Dequin S."/>
            <person name="Byrne K.P."/>
            <person name="Wolfe K.H."/>
        </authorList>
    </citation>
    <scope>NUCLEOTIDE SEQUENCE [LARGE SCALE GENOMIC DNA]</scope>
    <source>
        <strain evidence="9 10">NRRL Y-6702</strain>
    </source>
</reference>
<feature type="compositionally biased region" description="Low complexity" evidence="6">
    <location>
        <begin position="520"/>
        <end position="535"/>
    </location>
</feature>
<organism evidence="9 10">
    <name type="scientific">Zygotorulaspora mrakii</name>
    <name type="common">Zygosaccharomyces mrakii</name>
    <dbReference type="NCBI Taxonomy" id="42260"/>
    <lineage>
        <taxon>Eukaryota</taxon>
        <taxon>Fungi</taxon>
        <taxon>Dikarya</taxon>
        <taxon>Ascomycota</taxon>
        <taxon>Saccharomycotina</taxon>
        <taxon>Saccharomycetes</taxon>
        <taxon>Saccharomycetales</taxon>
        <taxon>Saccharomycetaceae</taxon>
        <taxon>Zygotorulaspora</taxon>
    </lineage>
</organism>
<keyword evidence="1" id="KW-0343">GTPase activation</keyword>
<feature type="region of interest" description="Disordered" evidence="6">
    <location>
        <begin position="150"/>
        <end position="212"/>
    </location>
</feature>
<dbReference type="GO" id="GO:0007010">
    <property type="term" value="P:cytoskeleton organization"/>
    <property type="evidence" value="ECO:0007669"/>
    <property type="project" value="UniProtKB-ARBA"/>
</dbReference>
<dbReference type="Pfam" id="PF00412">
    <property type="entry name" value="LIM"/>
    <property type="match status" value="2"/>
</dbReference>
<evidence type="ECO:0000256" key="6">
    <source>
        <dbReference type="SAM" id="MobiDB-lite"/>
    </source>
</evidence>
<feature type="region of interest" description="Disordered" evidence="6">
    <location>
        <begin position="301"/>
        <end position="340"/>
    </location>
</feature>
<feature type="compositionally biased region" description="Low complexity" evidence="6">
    <location>
        <begin position="544"/>
        <end position="557"/>
    </location>
</feature>
<evidence type="ECO:0000256" key="5">
    <source>
        <dbReference type="SAM" id="Coils"/>
    </source>
</evidence>
<keyword evidence="4" id="KW-0440">LIM domain</keyword>
<keyword evidence="10" id="KW-1185">Reference proteome</keyword>
<dbReference type="PROSITE" id="PS50023">
    <property type="entry name" value="LIM_DOMAIN_2"/>
    <property type="match status" value="2"/>
</dbReference>
<gene>
    <name evidence="9" type="ORF">HG535_0C04360</name>
</gene>
<dbReference type="Pfam" id="PF00620">
    <property type="entry name" value="RhoGAP"/>
    <property type="match status" value="1"/>
</dbReference>
<feature type="region of interest" description="Disordered" evidence="6">
    <location>
        <begin position="816"/>
        <end position="865"/>
    </location>
</feature>
<feature type="compositionally biased region" description="Low complexity" evidence="6">
    <location>
        <begin position="823"/>
        <end position="856"/>
    </location>
</feature>
<feature type="region of interest" description="Disordered" evidence="6">
    <location>
        <begin position="457"/>
        <end position="616"/>
    </location>
</feature>
<dbReference type="RefSeq" id="XP_037143810.1">
    <property type="nucleotide sequence ID" value="XM_037287915.1"/>
</dbReference>
<feature type="domain" description="LIM zinc-binding" evidence="7">
    <location>
        <begin position="23"/>
        <end position="79"/>
    </location>
</feature>
<dbReference type="InterPro" id="IPR000198">
    <property type="entry name" value="RhoGAP_dom"/>
</dbReference>
<dbReference type="InterPro" id="IPR008936">
    <property type="entry name" value="Rho_GTPase_activation_prot"/>
</dbReference>
<dbReference type="SMART" id="SM00132">
    <property type="entry name" value="LIM"/>
    <property type="match status" value="2"/>
</dbReference>
<evidence type="ECO:0008006" key="11">
    <source>
        <dbReference type="Google" id="ProtNLM"/>
    </source>
</evidence>
<feature type="compositionally biased region" description="Polar residues" evidence="6">
    <location>
        <begin position="486"/>
        <end position="519"/>
    </location>
</feature>
<feature type="region of interest" description="Disordered" evidence="6">
    <location>
        <begin position="225"/>
        <end position="259"/>
    </location>
</feature>
<keyword evidence="5" id="KW-0175">Coiled coil</keyword>
<accession>A0A7H9B2T8</accession>
<dbReference type="PANTHER" id="PTHR23176:SF121">
    <property type="entry name" value="RHO-TYPE GTPASE-ACTIVATING PROTEIN 1-RELATED"/>
    <property type="match status" value="1"/>
</dbReference>
<evidence type="ECO:0000256" key="1">
    <source>
        <dbReference type="ARBA" id="ARBA00022468"/>
    </source>
</evidence>
<feature type="domain" description="LIM zinc-binding" evidence="7">
    <location>
        <begin position="80"/>
        <end position="141"/>
    </location>
</feature>
<dbReference type="InterPro" id="IPR001781">
    <property type="entry name" value="Znf_LIM"/>
</dbReference>
<dbReference type="GO" id="GO:0005938">
    <property type="term" value="C:cell cortex"/>
    <property type="evidence" value="ECO:0007669"/>
    <property type="project" value="UniProtKB-ARBA"/>
</dbReference>
<feature type="compositionally biased region" description="Polar residues" evidence="6">
    <location>
        <begin position="379"/>
        <end position="398"/>
    </location>
</feature>
<dbReference type="KEGG" id="zmk:HG535_0C04360"/>
<evidence type="ECO:0000259" key="8">
    <source>
        <dbReference type="PROSITE" id="PS50238"/>
    </source>
</evidence>
<dbReference type="OrthoDB" id="19923at2759"/>
<feature type="region of interest" description="Disordered" evidence="6">
    <location>
        <begin position="373"/>
        <end position="398"/>
    </location>
</feature>
<feature type="compositionally biased region" description="Polar residues" evidence="6">
    <location>
        <begin position="594"/>
        <end position="616"/>
    </location>
</feature>
<evidence type="ECO:0000256" key="3">
    <source>
        <dbReference type="ARBA" id="ARBA00022833"/>
    </source>
</evidence>
<dbReference type="FunFam" id="2.10.110.10:FF:000115">
    <property type="entry name" value="Rho GTPase-activating protein"/>
    <property type="match status" value="1"/>
</dbReference>
<dbReference type="GO" id="GO:0005096">
    <property type="term" value="F:GTPase activator activity"/>
    <property type="evidence" value="ECO:0007669"/>
    <property type="project" value="UniProtKB-KW"/>
</dbReference>
<dbReference type="Gene3D" id="1.10.555.10">
    <property type="entry name" value="Rho GTPase activation protein"/>
    <property type="match status" value="1"/>
</dbReference>
<dbReference type="PANTHER" id="PTHR23176">
    <property type="entry name" value="RHO/RAC/CDC GTPASE-ACTIVATING PROTEIN"/>
    <property type="match status" value="1"/>
</dbReference>
<dbReference type="InterPro" id="IPR050729">
    <property type="entry name" value="Rho-GAP"/>
</dbReference>
<dbReference type="PROSITE" id="PS50238">
    <property type="entry name" value="RHOGAP"/>
    <property type="match status" value="1"/>
</dbReference>
<keyword evidence="3 4" id="KW-0862">Zinc</keyword>
<feature type="domain" description="Rho-GAP" evidence="8">
    <location>
        <begin position="905"/>
        <end position="1117"/>
    </location>
</feature>
<dbReference type="CDD" id="cd09394">
    <property type="entry name" value="LIM1_Rga"/>
    <property type="match status" value="1"/>
</dbReference>
<dbReference type="CDD" id="cd09395">
    <property type="entry name" value="LIM2_Rga"/>
    <property type="match status" value="1"/>
</dbReference>
<feature type="coiled-coil region" evidence="5">
    <location>
        <begin position="707"/>
        <end position="755"/>
    </location>
</feature>
<dbReference type="CDD" id="cd00159">
    <property type="entry name" value="RhoGAP"/>
    <property type="match status" value="1"/>
</dbReference>